<feature type="signal peptide" evidence="1">
    <location>
        <begin position="1"/>
        <end position="20"/>
    </location>
</feature>
<comment type="caution">
    <text evidence="2">The sequence shown here is derived from an EMBL/GenBank/DDBJ whole genome shotgun (WGS) entry which is preliminary data.</text>
</comment>
<evidence type="ECO:0000313" key="3">
    <source>
        <dbReference type="Proteomes" id="UP000095601"/>
    </source>
</evidence>
<evidence type="ECO:0008006" key="4">
    <source>
        <dbReference type="Google" id="ProtNLM"/>
    </source>
</evidence>
<name>A0A1E5UCT7_9FLAO</name>
<keyword evidence="3" id="KW-1185">Reference proteome</keyword>
<dbReference type="AlphaFoldDB" id="A0A1E5UCT7"/>
<organism evidence="2 3">
    <name type="scientific">Cloacibacterium normanense</name>
    <dbReference type="NCBI Taxonomy" id="237258"/>
    <lineage>
        <taxon>Bacteria</taxon>
        <taxon>Pseudomonadati</taxon>
        <taxon>Bacteroidota</taxon>
        <taxon>Flavobacteriia</taxon>
        <taxon>Flavobacteriales</taxon>
        <taxon>Weeksellaceae</taxon>
    </lineage>
</organism>
<keyword evidence="1" id="KW-0732">Signal</keyword>
<dbReference type="EMBL" id="MKGI01000075">
    <property type="protein sequence ID" value="OEL10702.1"/>
    <property type="molecule type" value="Genomic_DNA"/>
</dbReference>
<dbReference type="KEGG" id="cnr:EB819_01070"/>
<evidence type="ECO:0000313" key="2">
    <source>
        <dbReference type="EMBL" id="OEL10702.1"/>
    </source>
</evidence>
<reference evidence="2 3" key="1">
    <citation type="submission" date="2016-09" db="EMBL/GenBank/DDBJ databases">
        <authorList>
            <person name="Capua I."/>
            <person name="De Benedictis P."/>
            <person name="Joannis T."/>
            <person name="Lombin L.H."/>
            <person name="Cattoli G."/>
        </authorList>
    </citation>
    <scope>NUCLEOTIDE SEQUENCE [LARGE SCALE GENOMIC DNA]</scope>
    <source>
        <strain evidence="2 3">NRS-1</strain>
    </source>
</reference>
<accession>A0A1E5UCT7</accession>
<dbReference type="RefSeq" id="WP_069799556.1">
    <property type="nucleotide sequence ID" value="NZ_CP034157.1"/>
</dbReference>
<feature type="chain" id="PRO_5009186832" description="Lipoprotein" evidence="1">
    <location>
        <begin position="21"/>
        <end position="137"/>
    </location>
</feature>
<dbReference type="Proteomes" id="UP000095601">
    <property type="component" value="Unassembled WGS sequence"/>
</dbReference>
<proteinExistence type="predicted"/>
<evidence type="ECO:0000256" key="1">
    <source>
        <dbReference type="SAM" id="SignalP"/>
    </source>
</evidence>
<protein>
    <recommendedName>
        <fullName evidence="4">Lipoprotein</fullName>
    </recommendedName>
</protein>
<gene>
    <name evidence="2" type="ORF">BHF72_0247</name>
</gene>
<dbReference type="STRING" id="237258.SAMN04489756_11260"/>
<dbReference type="PROSITE" id="PS51257">
    <property type="entry name" value="PROKAR_LIPOPROTEIN"/>
    <property type="match status" value="1"/>
</dbReference>
<sequence length="137" mass="16179">MKKLFLFLLINLLFSFSCQKDIIIVEAYYTNWFGGVKDVRGKDFIMVIDKETSKNLQIKHFLINDKKFNVEVEEKGNTIEIKSRISEGIDKEIELKNPIEKNSFGIEYYNTKTNKTKVFKLKKLQYKPRSNQQDKVS</sequence>